<dbReference type="GO" id="GO:0008757">
    <property type="term" value="F:S-adenosylmethionine-dependent methyltransferase activity"/>
    <property type="evidence" value="ECO:0007669"/>
    <property type="project" value="InterPro"/>
</dbReference>
<accession>A0A383B3E3</accession>
<dbReference type="AlphaFoldDB" id="A0A383B3E3"/>
<sequence>MSVLHTSTKRDYLSRVNDAHYPKAKAAELARQWGHDYWDGDRRINYGGYRYLEGRWEQVAQAMADHYELPDSPRILDIGCGKGFLLFDFLKVIPDARIYGIDISEYAITHAKPEIRGRLQEGNATHLPWDDDTFDLVLSINTFHNFYNFELDRALREIERVGKENKYIC</sequence>
<dbReference type="PANTHER" id="PTHR42912">
    <property type="entry name" value="METHYLTRANSFERASE"/>
    <property type="match status" value="1"/>
</dbReference>
<name>A0A383B3E3_9ZZZZ</name>
<dbReference type="CDD" id="cd02440">
    <property type="entry name" value="AdoMet_MTases"/>
    <property type="match status" value="1"/>
</dbReference>
<feature type="domain" description="Methyltransferase type 11" evidence="1">
    <location>
        <begin position="76"/>
        <end position="167"/>
    </location>
</feature>
<dbReference type="Pfam" id="PF08241">
    <property type="entry name" value="Methyltransf_11"/>
    <property type="match status" value="1"/>
</dbReference>
<gene>
    <name evidence="2" type="ORF">METZ01_LOCUS467268</name>
</gene>
<dbReference type="InterPro" id="IPR013216">
    <property type="entry name" value="Methyltransf_11"/>
</dbReference>
<dbReference type="SUPFAM" id="SSF53335">
    <property type="entry name" value="S-adenosyl-L-methionine-dependent methyltransferases"/>
    <property type="match status" value="1"/>
</dbReference>
<proteinExistence type="predicted"/>
<organism evidence="2">
    <name type="scientific">marine metagenome</name>
    <dbReference type="NCBI Taxonomy" id="408172"/>
    <lineage>
        <taxon>unclassified sequences</taxon>
        <taxon>metagenomes</taxon>
        <taxon>ecological metagenomes</taxon>
    </lineage>
</organism>
<feature type="non-terminal residue" evidence="2">
    <location>
        <position position="169"/>
    </location>
</feature>
<dbReference type="InterPro" id="IPR050508">
    <property type="entry name" value="Methyltransf_Superfamily"/>
</dbReference>
<evidence type="ECO:0000259" key="1">
    <source>
        <dbReference type="Pfam" id="PF08241"/>
    </source>
</evidence>
<dbReference type="Gene3D" id="3.40.50.150">
    <property type="entry name" value="Vaccinia Virus protein VP39"/>
    <property type="match status" value="1"/>
</dbReference>
<reference evidence="2" key="1">
    <citation type="submission" date="2018-05" db="EMBL/GenBank/DDBJ databases">
        <authorList>
            <person name="Lanie J.A."/>
            <person name="Ng W.-L."/>
            <person name="Kazmierczak K.M."/>
            <person name="Andrzejewski T.M."/>
            <person name="Davidsen T.M."/>
            <person name="Wayne K.J."/>
            <person name="Tettelin H."/>
            <person name="Glass J.I."/>
            <person name="Rusch D."/>
            <person name="Podicherti R."/>
            <person name="Tsui H.-C.T."/>
            <person name="Winkler M.E."/>
        </authorList>
    </citation>
    <scope>NUCLEOTIDE SEQUENCE</scope>
</reference>
<dbReference type="EMBL" id="UINC01197104">
    <property type="protein sequence ID" value="SVE14414.1"/>
    <property type="molecule type" value="Genomic_DNA"/>
</dbReference>
<protein>
    <recommendedName>
        <fullName evidence="1">Methyltransferase type 11 domain-containing protein</fullName>
    </recommendedName>
</protein>
<evidence type="ECO:0000313" key="2">
    <source>
        <dbReference type="EMBL" id="SVE14414.1"/>
    </source>
</evidence>
<dbReference type="InterPro" id="IPR029063">
    <property type="entry name" value="SAM-dependent_MTases_sf"/>
</dbReference>